<name>A0A9W9WR47_9EURO</name>
<sequence>MKLMNLPNEILLHIASYLGKELDINAFSQVCRHLHSLLDRTLYQHNVRYSDSTALLWAARQGRVETATKVLDACCQRQATINDREHPSAVKAIMGTSVSGSACTRLGREDITNRLPHITIRSVDDNGQPSTPLMACINSRTIDLGQTALSIAAECGYLKFAELLIEAQCDIEALDRNDHSPLFHAICNKHISLAKCLLLAGADLHAQAFPEESLICCAARCGHLASLKLLREYGAFSKLEPTPVLRLLPLQVAVSGKHYEVAEFLRGALELDALIELESENVRALLISIAAACGWEDFVHRLLILECPVDVIAQDEAISWPSKRVYPLCRAAANGHYRVVQLLLKWDASPNPPPGHRAEMGPLFWAIQGGYTMIVELLLDNGANPNTPDSHGESMLALSLPHAAIFRLLVWRGAHVIDRRIVICMRILALSTCSVLSYYLFMV</sequence>
<dbReference type="GeneID" id="81628564"/>
<dbReference type="SUPFAM" id="SSF48403">
    <property type="entry name" value="Ankyrin repeat"/>
    <property type="match status" value="1"/>
</dbReference>
<dbReference type="Pfam" id="PF12796">
    <property type="entry name" value="Ank_2"/>
    <property type="match status" value="2"/>
</dbReference>
<dbReference type="RefSeq" id="XP_056786696.1">
    <property type="nucleotide sequence ID" value="XM_056938314.1"/>
</dbReference>
<evidence type="ECO:0000256" key="2">
    <source>
        <dbReference type="ARBA" id="ARBA00023043"/>
    </source>
</evidence>
<dbReference type="InterPro" id="IPR036047">
    <property type="entry name" value="F-box-like_dom_sf"/>
</dbReference>
<dbReference type="Proteomes" id="UP001148312">
    <property type="component" value="Unassembled WGS sequence"/>
</dbReference>
<feature type="repeat" description="ANK" evidence="3">
    <location>
        <begin position="144"/>
        <end position="176"/>
    </location>
</feature>
<feature type="repeat" description="ANK" evidence="3">
    <location>
        <begin position="358"/>
        <end position="390"/>
    </location>
</feature>
<evidence type="ECO:0000259" key="4">
    <source>
        <dbReference type="PROSITE" id="PS50181"/>
    </source>
</evidence>
<dbReference type="SMART" id="SM00248">
    <property type="entry name" value="ANK"/>
    <property type="match status" value="7"/>
</dbReference>
<accession>A0A9W9WR47</accession>
<dbReference type="InterPro" id="IPR036770">
    <property type="entry name" value="Ankyrin_rpt-contain_sf"/>
</dbReference>
<dbReference type="SMART" id="SM00256">
    <property type="entry name" value="FBOX"/>
    <property type="match status" value="1"/>
</dbReference>
<dbReference type="SUPFAM" id="SSF81383">
    <property type="entry name" value="F-box domain"/>
    <property type="match status" value="1"/>
</dbReference>
<evidence type="ECO:0000256" key="1">
    <source>
        <dbReference type="ARBA" id="ARBA00022737"/>
    </source>
</evidence>
<gene>
    <name evidence="5" type="ORF">N7539_008719</name>
</gene>
<evidence type="ECO:0000313" key="6">
    <source>
        <dbReference type="Proteomes" id="UP001148312"/>
    </source>
</evidence>
<keyword evidence="2 3" id="KW-0040">ANK repeat</keyword>
<dbReference type="EMBL" id="JAPWDQ010000013">
    <property type="protein sequence ID" value="KAJ5472150.1"/>
    <property type="molecule type" value="Genomic_DNA"/>
</dbReference>
<feature type="domain" description="F-box" evidence="4">
    <location>
        <begin position="1"/>
        <end position="46"/>
    </location>
</feature>
<organism evidence="5 6">
    <name type="scientific">Penicillium diatomitis</name>
    <dbReference type="NCBI Taxonomy" id="2819901"/>
    <lineage>
        <taxon>Eukaryota</taxon>
        <taxon>Fungi</taxon>
        <taxon>Dikarya</taxon>
        <taxon>Ascomycota</taxon>
        <taxon>Pezizomycotina</taxon>
        <taxon>Eurotiomycetes</taxon>
        <taxon>Eurotiomycetidae</taxon>
        <taxon>Eurotiales</taxon>
        <taxon>Aspergillaceae</taxon>
        <taxon>Penicillium</taxon>
    </lineage>
</organism>
<reference evidence="5" key="1">
    <citation type="submission" date="2022-12" db="EMBL/GenBank/DDBJ databases">
        <authorList>
            <person name="Petersen C."/>
        </authorList>
    </citation>
    <scope>NUCLEOTIDE SEQUENCE</scope>
    <source>
        <strain evidence="5">IBT 30728</strain>
    </source>
</reference>
<dbReference type="PROSITE" id="PS50088">
    <property type="entry name" value="ANK_REPEAT"/>
    <property type="match status" value="2"/>
</dbReference>
<dbReference type="PROSITE" id="PS50181">
    <property type="entry name" value="FBOX"/>
    <property type="match status" value="1"/>
</dbReference>
<dbReference type="Gene3D" id="1.25.40.20">
    <property type="entry name" value="Ankyrin repeat-containing domain"/>
    <property type="match status" value="2"/>
</dbReference>
<dbReference type="InterPro" id="IPR001810">
    <property type="entry name" value="F-box_dom"/>
</dbReference>
<reference evidence="5" key="2">
    <citation type="journal article" date="2023" name="IMA Fungus">
        <title>Comparative genomic study of the Penicillium genus elucidates a diverse pangenome and 15 lateral gene transfer events.</title>
        <authorList>
            <person name="Petersen C."/>
            <person name="Sorensen T."/>
            <person name="Nielsen M.R."/>
            <person name="Sondergaard T.E."/>
            <person name="Sorensen J.L."/>
            <person name="Fitzpatrick D.A."/>
            <person name="Frisvad J.C."/>
            <person name="Nielsen K.L."/>
        </authorList>
    </citation>
    <scope>NUCLEOTIDE SEQUENCE</scope>
    <source>
        <strain evidence="5">IBT 30728</strain>
    </source>
</reference>
<proteinExistence type="predicted"/>
<dbReference type="Gene3D" id="1.20.1280.50">
    <property type="match status" value="1"/>
</dbReference>
<keyword evidence="1" id="KW-0677">Repeat</keyword>
<dbReference type="Pfam" id="PF12937">
    <property type="entry name" value="F-box-like"/>
    <property type="match status" value="1"/>
</dbReference>
<dbReference type="PANTHER" id="PTHR24198">
    <property type="entry name" value="ANKYRIN REPEAT AND PROTEIN KINASE DOMAIN-CONTAINING PROTEIN"/>
    <property type="match status" value="1"/>
</dbReference>
<keyword evidence="6" id="KW-1185">Reference proteome</keyword>
<evidence type="ECO:0000256" key="3">
    <source>
        <dbReference type="PROSITE-ProRule" id="PRU00023"/>
    </source>
</evidence>
<dbReference type="InterPro" id="IPR002110">
    <property type="entry name" value="Ankyrin_rpt"/>
</dbReference>
<comment type="caution">
    <text evidence="5">The sequence shown here is derived from an EMBL/GenBank/DDBJ whole genome shotgun (WGS) entry which is preliminary data.</text>
</comment>
<dbReference type="PANTHER" id="PTHR24198:SF165">
    <property type="entry name" value="ANKYRIN REPEAT-CONTAINING PROTEIN-RELATED"/>
    <property type="match status" value="1"/>
</dbReference>
<dbReference type="AlphaFoldDB" id="A0A9W9WR47"/>
<dbReference type="PRINTS" id="PR01415">
    <property type="entry name" value="ANKYRIN"/>
</dbReference>
<evidence type="ECO:0000313" key="5">
    <source>
        <dbReference type="EMBL" id="KAJ5472150.1"/>
    </source>
</evidence>
<protein>
    <recommendedName>
        <fullName evidence="4">F-box domain-containing protein</fullName>
    </recommendedName>
</protein>